<dbReference type="InterPro" id="IPR043129">
    <property type="entry name" value="ATPase_NBD"/>
</dbReference>
<dbReference type="PANTHER" id="PTHR14187">
    <property type="entry name" value="ALPHA KINASE/ELONGATION FACTOR 2 KINASE"/>
    <property type="match status" value="1"/>
</dbReference>
<protein>
    <submittedName>
        <fullName evidence="1">HS12B-like protein</fullName>
    </submittedName>
</protein>
<sequence length="395" mass="44693">AGIASERLQLALEPEVASIWCQTDSPSSTIALAGPGTQYMVVDLGGYEAQQIYQSMNDYNGSLKEIEKASGGPWGGINVDENYITFLGEIFGEEALSDLKDTNMEDYFKILNEFEGKKRNFTGELAANFVIKFSPSLRNKSQETFGKSLQNRIEELGYRGEITVKPTKMLVSTRIVSNWFEGPVTKLINHIRKILSYRTMRNVHTIVLVGGFSESKYVQTKALYYPHEAGLAVLKGAVKFGHFPFAVKSRVLRYTYGVCIDSSIHSEESKFFKLQVNDWRARDCFKVFAAVDDEVRYDTEFVYKFAQRGTISTSVRIFRSTERSPVYVTEPDCEFLGTIELNHTIDYVTIQITFMFGQTELMVKARLMESGRESTAVLNCIPKGRLKETGRGQRK</sequence>
<name>A0ABY7GCU7_MYAAR</name>
<gene>
    <name evidence="1" type="ORF">MAR_033881</name>
</gene>
<dbReference type="SUPFAM" id="SSF53067">
    <property type="entry name" value="Actin-like ATPase domain"/>
    <property type="match status" value="1"/>
</dbReference>
<proteinExistence type="predicted"/>
<accession>A0ABY7GCU7</accession>
<feature type="non-terminal residue" evidence="1">
    <location>
        <position position="1"/>
    </location>
</feature>
<evidence type="ECO:0000313" key="1">
    <source>
        <dbReference type="EMBL" id="WAR31339.1"/>
    </source>
</evidence>
<evidence type="ECO:0000313" key="2">
    <source>
        <dbReference type="Proteomes" id="UP001164746"/>
    </source>
</evidence>
<dbReference type="EMBL" id="CP111028">
    <property type="protein sequence ID" value="WAR31339.1"/>
    <property type="molecule type" value="Genomic_DNA"/>
</dbReference>
<dbReference type="PANTHER" id="PTHR14187:SF5">
    <property type="entry name" value="HEAT SHOCK 70 KDA PROTEIN 12A"/>
    <property type="match status" value="1"/>
</dbReference>
<keyword evidence="2" id="KW-1185">Reference proteome</keyword>
<organism evidence="1 2">
    <name type="scientific">Mya arenaria</name>
    <name type="common">Soft-shell clam</name>
    <dbReference type="NCBI Taxonomy" id="6604"/>
    <lineage>
        <taxon>Eukaryota</taxon>
        <taxon>Metazoa</taxon>
        <taxon>Spiralia</taxon>
        <taxon>Lophotrochozoa</taxon>
        <taxon>Mollusca</taxon>
        <taxon>Bivalvia</taxon>
        <taxon>Autobranchia</taxon>
        <taxon>Heteroconchia</taxon>
        <taxon>Euheterodonta</taxon>
        <taxon>Imparidentia</taxon>
        <taxon>Neoheterodontei</taxon>
        <taxon>Myida</taxon>
        <taxon>Myoidea</taxon>
        <taxon>Myidae</taxon>
        <taxon>Mya</taxon>
    </lineage>
</organism>
<reference evidence="1" key="1">
    <citation type="submission" date="2022-11" db="EMBL/GenBank/DDBJ databases">
        <title>Centuries of genome instability and evolution in soft-shell clam transmissible cancer (bioRxiv).</title>
        <authorList>
            <person name="Hart S.F.M."/>
            <person name="Yonemitsu M.A."/>
            <person name="Giersch R.M."/>
            <person name="Beal B.F."/>
            <person name="Arriagada G."/>
            <person name="Davis B.W."/>
            <person name="Ostrander E.A."/>
            <person name="Goff S.P."/>
            <person name="Metzger M.J."/>
        </authorList>
    </citation>
    <scope>NUCLEOTIDE SEQUENCE</scope>
    <source>
        <strain evidence="1">MELC-2E11</strain>
        <tissue evidence="1">Siphon/mantle</tissue>
    </source>
</reference>
<dbReference type="Proteomes" id="UP001164746">
    <property type="component" value="Chromosome 17"/>
</dbReference>